<comment type="caution">
    <text evidence="2">The sequence shown here is derived from an EMBL/GenBank/DDBJ whole genome shotgun (WGS) entry which is preliminary data.</text>
</comment>
<protein>
    <submittedName>
        <fullName evidence="2">Uncharacterized protein</fullName>
    </submittedName>
</protein>
<dbReference type="EMBL" id="PFAP01000014">
    <property type="protein sequence ID" value="PIR94205.1"/>
    <property type="molecule type" value="Genomic_DNA"/>
</dbReference>
<accession>A0A2H0V567</accession>
<reference evidence="3" key="1">
    <citation type="submission" date="2017-09" db="EMBL/GenBank/DDBJ databases">
        <title>Depth-based differentiation of microbial function through sediment-hosted aquifers and enrichment of novel symbionts in the deep terrestrial subsurface.</title>
        <authorList>
            <person name="Probst A.J."/>
            <person name="Ladd B."/>
            <person name="Jarett J.K."/>
            <person name="Geller-Mcgrath D.E."/>
            <person name="Sieber C.M.K."/>
            <person name="Emerson J.B."/>
            <person name="Anantharaman K."/>
            <person name="Thomas B.C."/>
            <person name="Malmstrom R."/>
            <person name="Stieglmeier M."/>
            <person name="Klingl A."/>
            <person name="Woyke T."/>
            <person name="Ryan C.M."/>
            <person name="Banfield J.F."/>
        </authorList>
    </citation>
    <scope>NUCLEOTIDE SEQUENCE [LARGE SCALE GENOMIC DNA]</scope>
</reference>
<organism evidence="2 3">
    <name type="scientific">Candidatus Falkowbacteria bacterium CG10_big_fil_rev_8_21_14_0_10_39_11</name>
    <dbReference type="NCBI Taxonomy" id="1974565"/>
    <lineage>
        <taxon>Bacteria</taxon>
        <taxon>Candidatus Falkowiibacteriota</taxon>
    </lineage>
</organism>
<evidence type="ECO:0000256" key="1">
    <source>
        <dbReference type="SAM" id="MobiDB-lite"/>
    </source>
</evidence>
<sequence>MRLGNSRRWPTNEDNPPNYVLIEPGDKAEDVVKFARENQAIYRPTSKGFAVWCKLSPNGFEQGVLDYALEAAVARINEKACEQCKKICSNGHLVGGSFQEEWSEDRSIGGNVRNICANCSE</sequence>
<evidence type="ECO:0000313" key="3">
    <source>
        <dbReference type="Proteomes" id="UP000229901"/>
    </source>
</evidence>
<dbReference type="Proteomes" id="UP000229901">
    <property type="component" value="Unassembled WGS sequence"/>
</dbReference>
<gene>
    <name evidence="2" type="ORF">COT97_02645</name>
</gene>
<name>A0A2H0V567_9BACT</name>
<evidence type="ECO:0000313" key="2">
    <source>
        <dbReference type="EMBL" id="PIR94205.1"/>
    </source>
</evidence>
<proteinExistence type="predicted"/>
<feature type="region of interest" description="Disordered" evidence="1">
    <location>
        <begin position="1"/>
        <end position="22"/>
    </location>
</feature>
<dbReference type="AlphaFoldDB" id="A0A2H0V567"/>